<protein>
    <submittedName>
        <fullName evidence="2">Uncharacterized protein</fullName>
    </submittedName>
</protein>
<organism evidence="2 3">
    <name type="scientific">Crepidotus variabilis</name>
    <dbReference type="NCBI Taxonomy" id="179855"/>
    <lineage>
        <taxon>Eukaryota</taxon>
        <taxon>Fungi</taxon>
        <taxon>Dikarya</taxon>
        <taxon>Basidiomycota</taxon>
        <taxon>Agaricomycotina</taxon>
        <taxon>Agaricomycetes</taxon>
        <taxon>Agaricomycetidae</taxon>
        <taxon>Agaricales</taxon>
        <taxon>Agaricineae</taxon>
        <taxon>Crepidotaceae</taxon>
        <taxon>Crepidotus</taxon>
    </lineage>
</organism>
<dbReference type="AlphaFoldDB" id="A0A9P6JSW4"/>
<feature type="transmembrane region" description="Helical" evidence="1">
    <location>
        <begin position="20"/>
        <end position="37"/>
    </location>
</feature>
<keyword evidence="3" id="KW-1185">Reference proteome</keyword>
<keyword evidence="1" id="KW-1133">Transmembrane helix</keyword>
<evidence type="ECO:0000313" key="3">
    <source>
        <dbReference type="Proteomes" id="UP000807306"/>
    </source>
</evidence>
<sequence length="115" mass="13174">MAEDRTSSSIDLGARQLVTWLSYRLVVIILLSIRQGVINRNRVIRFRPEQLRRNNDVERTCYGAHDQAMSHTDYMGNETHQAGVHRNVNLNRVLSELSLSNSAANLNRCRESAHD</sequence>
<reference evidence="2" key="1">
    <citation type="submission" date="2020-11" db="EMBL/GenBank/DDBJ databases">
        <authorList>
            <consortium name="DOE Joint Genome Institute"/>
            <person name="Ahrendt S."/>
            <person name="Riley R."/>
            <person name="Andreopoulos W."/>
            <person name="Labutti K."/>
            <person name="Pangilinan J."/>
            <person name="Ruiz-Duenas F.J."/>
            <person name="Barrasa J.M."/>
            <person name="Sanchez-Garcia M."/>
            <person name="Camarero S."/>
            <person name="Miyauchi S."/>
            <person name="Serrano A."/>
            <person name="Linde D."/>
            <person name="Babiker R."/>
            <person name="Drula E."/>
            <person name="Ayuso-Fernandez I."/>
            <person name="Pacheco R."/>
            <person name="Padilla G."/>
            <person name="Ferreira P."/>
            <person name="Barriuso J."/>
            <person name="Kellner H."/>
            <person name="Castanera R."/>
            <person name="Alfaro M."/>
            <person name="Ramirez L."/>
            <person name="Pisabarro A.G."/>
            <person name="Kuo A."/>
            <person name="Tritt A."/>
            <person name="Lipzen A."/>
            <person name="He G."/>
            <person name="Yan M."/>
            <person name="Ng V."/>
            <person name="Cullen D."/>
            <person name="Martin F."/>
            <person name="Rosso M.-N."/>
            <person name="Henrissat B."/>
            <person name="Hibbett D."/>
            <person name="Martinez A.T."/>
            <person name="Grigoriev I.V."/>
        </authorList>
    </citation>
    <scope>NUCLEOTIDE SEQUENCE</scope>
    <source>
        <strain evidence="2">CBS 506.95</strain>
    </source>
</reference>
<comment type="caution">
    <text evidence="2">The sequence shown here is derived from an EMBL/GenBank/DDBJ whole genome shotgun (WGS) entry which is preliminary data.</text>
</comment>
<evidence type="ECO:0000313" key="2">
    <source>
        <dbReference type="EMBL" id="KAF9530945.1"/>
    </source>
</evidence>
<evidence type="ECO:0000256" key="1">
    <source>
        <dbReference type="SAM" id="Phobius"/>
    </source>
</evidence>
<accession>A0A9P6JSW4</accession>
<dbReference type="Proteomes" id="UP000807306">
    <property type="component" value="Unassembled WGS sequence"/>
</dbReference>
<proteinExistence type="predicted"/>
<dbReference type="EMBL" id="MU157837">
    <property type="protein sequence ID" value="KAF9530945.1"/>
    <property type="molecule type" value="Genomic_DNA"/>
</dbReference>
<keyword evidence="1" id="KW-0472">Membrane</keyword>
<keyword evidence="1" id="KW-0812">Transmembrane</keyword>
<name>A0A9P6JSW4_9AGAR</name>
<gene>
    <name evidence="2" type="ORF">CPB83DRAFT_849909</name>
</gene>